<accession>A0AAF0D5E1</accession>
<evidence type="ECO:0000313" key="2">
    <source>
        <dbReference type="EMBL" id="WEU69815.1"/>
    </source>
</evidence>
<evidence type="ECO:0008006" key="4">
    <source>
        <dbReference type="Google" id="ProtNLM"/>
    </source>
</evidence>
<name>A0AAF0D5E1_9CAUD</name>
<keyword evidence="1" id="KW-0812">Transmembrane</keyword>
<reference evidence="2 3" key="1">
    <citation type="submission" date="2023-01" db="EMBL/GenBank/DDBJ databases">
        <title>New crAssphage isolates infecting Bacteroides cellulosilyticus.</title>
        <authorList>
            <person name="Papudeshi B."/>
            <person name="Vega A.A."/>
            <person name="Souza C."/>
            <person name="Giles S.K."/>
            <person name="Mallawaarachchi V."/>
            <person name="Roach M.J."/>
            <person name="An M."/>
            <person name="Jacobson N."/>
            <person name="McNair K."/>
            <person name="Mora M.F."/>
            <person name="Pastrana K."/>
            <person name="Leigh C."/>
            <person name="Cram C."/>
            <person name="Plewa W.S."/>
            <person name="Grigson S.R."/>
            <person name="Bouras G.S."/>
            <person name="Decewicz P."/>
            <person name="Luque A."/>
            <person name="Droit L."/>
            <person name="Handley S."/>
            <person name="Segall A.M."/>
            <person name="Dinsdale E.A."/>
            <person name="Edwards R.A."/>
        </authorList>
    </citation>
    <scope>NUCLEOTIDE SEQUENCE [LARGE SCALE GENOMIC DNA]</scope>
    <source>
        <strain evidence="2">Bc01</strain>
    </source>
</reference>
<evidence type="ECO:0000313" key="3">
    <source>
        <dbReference type="Proteomes" id="UP001241835"/>
    </source>
</evidence>
<sequence>MIWVIIGIILTIIMVGIMKDTHVIMYNGMKISEEHDIEIPLWVLCVLLLIELIPFFNIVAFVGFVVWYVIMYNSTPQQWLVKYAFRLQGKTYIGRSVLAVINFLNIKV</sequence>
<proteinExistence type="predicted"/>
<protein>
    <recommendedName>
        <fullName evidence="4">Transmembrane protein</fullName>
    </recommendedName>
</protein>
<evidence type="ECO:0000256" key="1">
    <source>
        <dbReference type="SAM" id="Phobius"/>
    </source>
</evidence>
<feature type="transmembrane region" description="Helical" evidence="1">
    <location>
        <begin position="41"/>
        <end position="70"/>
    </location>
</feature>
<feature type="transmembrane region" description="Helical" evidence="1">
    <location>
        <begin position="6"/>
        <end position="29"/>
    </location>
</feature>
<dbReference type="EMBL" id="OQ198717">
    <property type="protein sequence ID" value="WEU69815.1"/>
    <property type="molecule type" value="Genomic_DNA"/>
</dbReference>
<keyword evidence="3" id="KW-1185">Reference proteome</keyword>
<dbReference type="Proteomes" id="UP001241835">
    <property type="component" value="Segment"/>
</dbReference>
<keyword evidence="1" id="KW-0472">Membrane</keyword>
<organism evidence="2 3">
    <name type="scientific">Kehishuvirus sp. 'tikkala'</name>
    <dbReference type="NCBI Taxonomy" id="3028513"/>
    <lineage>
        <taxon>Viruses</taxon>
        <taxon>Duplodnaviria</taxon>
        <taxon>Heunggongvirae</taxon>
        <taxon>Uroviricota</taxon>
        <taxon>Caudoviricetes</taxon>
        <taxon>Crassvirales</taxon>
        <taxon>Steigviridae</taxon>
        <taxon>Asinivirinae</taxon>
        <taxon>Kehishuvirus</taxon>
    </lineage>
</organism>
<keyword evidence="1" id="KW-1133">Transmembrane helix</keyword>